<dbReference type="Pfam" id="PF06923">
    <property type="entry name" value="GutM"/>
    <property type="match status" value="1"/>
</dbReference>
<evidence type="ECO:0000313" key="1">
    <source>
        <dbReference type="EMBL" id="QKS73318.1"/>
    </source>
</evidence>
<name>A0A859FKJ6_9BACI</name>
<reference evidence="2" key="1">
    <citation type="submission" date="2019-07" db="EMBL/GenBank/DDBJ databases">
        <title>Bacillus alkalisoli sp. nov. isolated from saline soil.</title>
        <authorList>
            <person name="Sun J.-Q."/>
            <person name="Xu L."/>
        </authorList>
    </citation>
    <scope>NUCLEOTIDE SEQUENCE [LARGE SCALE GENOMIC DNA]</scope>
    <source>
        <strain evidence="2">M4U3P1</strain>
    </source>
</reference>
<proteinExistence type="predicted"/>
<keyword evidence="2" id="KW-1185">Reference proteome</keyword>
<protein>
    <recommendedName>
        <fullName evidence="3">Transcriptional regulator</fullName>
    </recommendedName>
</protein>
<dbReference type="InterPro" id="IPR009693">
    <property type="entry name" value="Glucitol_operon_activator"/>
</dbReference>
<dbReference type="KEGG" id="psua:FLK61_38190"/>
<dbReference type="AlphaFoldDB" id="A0A859FKJ6"/>
<dbReference type="Proteomes" id="UP000318138">
    <property type="component" value="Chromosome"/>
</dbReference>
<accession>A0A859FKJ6</accession>
<evidence type="ECO:0008006" key="3">
    <source>
        <dbReference type="Google" id="ProtNLM"/>
    </source>
</evidence>
<organism evidence="1 2">
    <name type="scientific">Paenalkalicoccus suaedae</name>
    <dbReference type="NCBI Taxonomy" id="2592382"/>
    <lineage>
        <taxon>Bacteria</taxon>
        <taxon>Bacillati</taxon>
        <taxon>Bacillota</taxon>
        <taxon>Bacilli</taxon>
        <taxon>Bacillales</taxon>
        <taxon>Bacillaceae</taxon>
        <taxon>Paenalkalicoccus</taxon>
    </lineage>
</organism>
<sequence>MAHYQMKNYQLTMRELSTRDSGYLGVGVQKRRFGKGIVTIVVSDVDGTIVEARKMEGVTVFSRFKAYQDIVGKNIHEVKGSINDAQTLSSVEMAVQKINEQKI</sequence>
<dbReference type="EMBL" id="CP041372">
    <property type="protein sequence ID" value="QKS73318.1"/>
    <property type="molecule type" value="Genomic_DNA"/>
</dbReference>
<evidence type="ECO:0000313" key="2">
    <source>
        <dbReference type="Proteomes" id="UP000318138"/>
    </source>
</evidence>
<gene>
    <name evidence="1" type="ORF">FLK61_38190</name>
</gene>